<dbReference type="Proteomes" id="UP000604241">
    <property type="component" value="Unassembled WGS sequence"/>
</dbReference>
<keyword evidence="3" id="KW-0804">Transcription</keyword>
<proteinExistence type="predicted"/>
<keyword evidence="2" id="KW-0238">DNA-binding</keyword>
<sequence>MQRTDFSQMNCSIARTLHVVGEAWSPLVLRDVLMGLHRFDEIRADLGVSRKVLTERLGWLVEQGVLERVPYSDRPPRSEYRLSERGRDLCEVLLVMSAWGDRWLAGPDGPPVSYRHRTCGQVTHAEVRCASCGGPLHVDDLELPAG</sequence>
<evidence type="ECO:0000256" key="3">
    <source>
        <dbReference type="ARBA" id="ARBA00023163"/>
    </source>
</evidence>
<accession>A0ABR8QI95</accession>
<evidence type="ECO:0000259" key="4">
    <source>
        <dbReference type="PROSITE" id="PS51118"/>
    </source>
</evidence>
<evidence type="ECO:0000313" key="6">
    <source>
        <dbReference type="Proteomes" id="UP000604241"/>
    </source>
</evidence>
<evidence type="ECO:0000313" key="5">
    <source>
        <dbReference type="EMBL" id="MBD7920157.1"/>
    </source>
</evidence>
<dbReference type="InterPro" id="IPR036390">
    <property type="entry name" value="WH_DNA-bd_sf"/>
</dbReference>
<dbReference type="PANTHER" id="PTHR33204:SF18">
    <property type="entry name" value="TRANSCRIPTIONAL REGULATORY PROTEIN"/>
    <property type="match status" value="1"/>
</dbReference>
<dbReference type="PROSITE" id="PS51118">
    <property type="entry name" value="HTH_HXLR"/>
    <property type="match status" value="1"/>
</dbReference>
<dbReference type="EMBL" id="JACSQV010000021">
    <property type="protein sequence ID" value="MBD7920157.1"/>
    <property type="molecule type" value="Genomic_DNA"/>
</dbReference>
<evidence type="ECO:0000256" key="2">
    <source>
        <dbReference type="ARBA" id="ARBA00023125"/>
    </source>
</evidence>
<dbReference type="SUPFAM" id="SSF46785">
    <property type="entry name" value="Winged helix' DNA-binding domain"/>
    <property type="match status" value="1"/>
</dbReference>
<feature type="domain" description="HTH hxlR-type" evidence="4">
    <location>
        <begin position="11"/>
        <end position="108"/>
    </location>
</feature>
<gene>
    <name evidence="5" type="ORF">H9657_17935</name>
</gene>
<keyword evidence="6" id="KW-1185">Reference proteome</keyword>
<name>A0ABR8QI95_9CELL</name>
<protein>
    <submittedName>
        <fullName evidence="5">Helix-turn-helix transcriptional regulator</fullName>
    </submittedName>
</protein>
<comment type="caution">
    <text evidence="5">The sequence shown here is derived from an EMBL/GenBank/DDBJ whole genome shotgun (WGS) entry which is preliminary data.</text>
</comment>
<dbReference type="InterPro" id="IPR036388">
    <property type="entry name" value="WH-like_DNA-bd_sf"/>
</dbReference>
<dbReference type="InterPro" id="IPR002577">
    <property type="entry name" value="HTH_HxlR"/>
</dbReference>
<keyword evidence="1" id="KW-0805">Transcription regulation</keyword>
<dbReference type="RefSeq" id="WP_191784801.1">
    <property type="nucleotide sequence ID" value="NZ_JACSQV010000021.1"/>
</dbReference>
<evidence type="ECO:0000256" key="1">
    <source>
        <dbReference type="ARBA" id="ARBA00023015"/>
    </source>
</evidence>
<dbReference type="Pfam" id="PF01638">
    <property type="entry name" value="HxlR"/>
    <property type="match status" value="1"/>
</dbReference>
<dbReference type="PANTHER" id="PTHR33204">
    <property type="entry name" value="TRANSCRIPTIONAL REGULATOR, MARR FAMILY"/>
    <property type="match status" value="1"/>
</dbReference>
<reference evidence="5 6" key="1">
    <citation type="submission" date="2020-08" db="EMBL/GenBank/DDBJ databases">
        <title>A Genomic Blueprint of the Chicken Gut Microbiome.</title>
        <authorList>
            <person name="Gilroy R."/>
            <person name="Ravi A."/>
            <person name="Getino M."/>
            <person name="Pursley I."/>
            <person name="Horton D.L."/>
            <person name="Alikhan N.-F."/>
            <person name="Baker D."/>
            <person name="Gharbi K."/>
            <person name="Hall N."/>
            <person name="Watson M."/>
            <person name="Adriaenssens E.M."/>
            <person name="Foster-Nyarko E."/>
            <person name="Jarju S."/>
            <person name="Secka A."/>
            <person name="Antonio M."/>
            <person name="Oren A."/>
            <person name="Chaudhuri R."/>
            <person name="La Ragione R.M."/>
            <person name="Hildebrand F."/>
            <person name="Pallen M.J."/>
        </authorList>
    </citation>
    <scope>NUCLEOTIDE SEQUENCE [LARGE SCALE GENOMIC DNA]</scope>
    <source>
        <strain evidence="5 6">Sa3CUA2</strain>
    </source>
</reference>
<dbReference type="Gene3D" id="1.10.10.10">
    <property type="entry name" value="Winged helix-like DNA-binding domain superfamily/Winged helix DNA-binding domain"/>
    <property type="match status" value="1"/>
</dbReference>
<organism evidence="5 6">
    <name type="scientific">Cellulomonas avistercoris</name>
    <dbReference type="NCBI Taxonomy" id="2762242"/>
    <lineage>
        <taxon>Bacteria</taxon>
        <taxon>Bacillati</taxon>
        <taxon>Actinomycetota</taxon>
        <taxon>Actinomycetes</taxon>
        <taxon>Micrococcales</taxon>
        <taxon>Cellulomonadaceae</taxon>
        <taxon>Cellulomonas</taxon>
    </lineage>
</organism>